<dbReference type="Pfam" id="PF00196">
    <property type="entry name" value="GerE"/>
    <property type="match status" value="1"/>
</dbReference>
<dbReference type="Gene3D" id="1.10.10.10">
    <property type="entry name" value="Winged helix-like DNA-binding domain superfamily/Winged helix DNA-binding domain"/>
    <property type="match status" value="1"/>
</dbReference>
<reference evidence="4" key="1">
    <citation type="submission" date="2016-10" db="EMBL/GenBank/DDBJ databases">
        <authorList>
            <person name="Varghese N."/>
            <person name="Submissions S."/>
        </authorList>
    </citation>
    <scope>NUCLEOTIDE SEQUENCE [LARGE SCALE GENOMIC DNA]</scope>
    <source>
        <strain evidence="4">DSM 4002</strain>
    </source>
</reference>
<dbReference type="Proteomes" id="UP000182961">
    <property type="component" value="Unassembled WGS sequence"/>
</dbReference>
<keyword evidence="4" id="KW-1185">Reference proteome</keyword>
<dbReference type="eggNOG" id="COG2197">
    <property type="taxonomic scope" value="Bacteria"/>
</dbReference>
<dbReference type="AlphaFoldDB" id="A0A1I4SM12"/>
<dbReference type="InterPro" id="IPR016032">
    <property type="entry name" value="Sig_transdc_resp-reg_C-effctor"/>
</dbReference>
<evidence type="ECO:0000313" key="4">
    <source>
        <dbReference type="Proteomes" id="UP000182961"/>
    </source>
</evidence>
<dbReference type="SUPFAM" id="SSF46894">
    <property type="entry name" value="C-terminal effector domain of the bipartite response regulators"/>
    <property type="match status" value="1"/>
</dbReference>
<dbReference type="SUPFAM" id="SSF63829">
    <property type="entry name" value="Calcium-dependent phosphotriesterase"/>
    <property type="match status" value="1"/>
</dbReference>
<feature type="transmembrane region" description="Helical" evidence="1">
    <location>
        <begin position="706"/>
        <end position="728"/>
    </location>
</feature>
<dbReference type="InterPro" id="IPR000792">
    <property type="entry name" value="Tscrpt_reg_LuxR_C"/>
</dbReference>
<dbReference type="eggNOG" id="COG3292">
    <property type="taxonomic scope" value="Bacteria"/>
</dbReference>
<name>A0A1I4SM12_9FLAO</name>
<dbReference type="GO" id="GO:0003677">
    <property type="term" value="F:DNA binding"/>
    <property type="evidence" value="ECO:0007669"/>
    <property type="project" value="InterPro"/>
</dbReference>
<protein>
    <recommendedName>
        <fullName evidence="2">HTH luxR-type domain-containing protein</fullName>
    </recommendedName>
</protein>
<organism evidence="3 4">
    <name type="scientific">Flavobacterium succinicans</name>
    <dbReference type="NCBI Taxonomy" id="29536"/>
    <lineage>
        <taxon>Bacteria</taxon>
        <taxon>Pseudomonadati</taxon>
        <taxon>Bacteroidota</taxon>
        <taxon>Flavobacteriia</taxon>
        <taxon>Flavobacteriales</taxon>
        <taxon>Flavobacteriaceae</taxon>
        <taxon>Flavobacterium</taxon>
    </lineage>
</organism>
<keyword evidence="1" id="KW-1133">Transmembrane helix</keyword>
<accession>A0A1I4SM12</accession>
<proteinExistence type="predicted"/>
<feature type="domain" description="HTH luxR-type" evidence="2">
    <location>
        <begin position="858"/>
        <end position="908"/>
    </location>
</feature>
<keyword evidence="1" id="KW-0472">Membrane</keyword>
<dbReference type="Gene3D" id="2.130.10.10">
    <property type="entry name" value="YVTN repeat-like/Quinoprotein amine dehydrogenase"/>
    <property type="match status" value="2"/>
</dbReference>
<dbReference type="InterPro" id="IPR015943">
    <property type="entry name" value="WD40/YVTN_repeat-like_dom_sf"/>
</dbReference>
<evidence type="ECO:0000259" key="2">
    <source>
        <dbReference type="Pfam" id="PF00196"/>
    </source>
</evidence>
<gene>
    <name evidence="3" type="ORF">SAMN05444143_101888</name>
</gene>
<evidence type="ECO:0000313" key="3">
    <source>
        <dbReference type="EMBL" id="SFM65472.1"/>
    </source>
</evidence>
<evidence type="ECO:0000256" key="1">
    <source>
        <dbReference type="SAM" id="Phobius"/>
    </source>
</evidence>
<sequence length="914" mass="106478">MKKIVSLFLFLTTLTTSSQELLPFVEKYDKSSYKGDNQVWDVTQGLDNALYFANNQYLLRYNGVVWEKYYLPNKTVIRSVFADQDRIYSGSYKEFGYWKRKDGKMTYYSISKGKNVFNEKENEEVWKIFKLKNQLYFQSFNNLYIYENGNIQKINFPYLISYCFLVDNAIYVASVEQGIFKLVGQKLQPIPGWEALQNNVIHGLQKRGKQWFVFTQKNGVFVTENNQLKAWSSPLNSVLKKVNINKAKMLSPEKMIICSGSNGLYLYDFTNGTYQNINRKNTLLNNTVLSVFVDKEKDLWLGLDNGISHIETNSPVAILNDNSGVLGSVYAVTKTTNSKYLLASNHGLFEFEQNKLTQLPNTERQAWNITAVPSGYIIGHNDGTFFYDTSSGLSLINQVAGGWNFVKSSINSTYLQASYAGIRVYPNTNNFKESSAILKLIKPIKYVAQIRKNEIWAADNYRGLYRVTLDEKYQTQKIENITQNSQIKNDFGVKLFEFRNQLLFLINNSWYVFNSLTNTLEVNDWFQYNFKNISDIIPIDDQQFLVISGELLYHIRSKGNRFQWNLIPEKYYKGKLINNQLKIFKTQNKYLLNLDDGFISLEFDFKNRPHEIPEIEAYNNTTIVKDGAKIDHDSELKIQVVSGVFGINKPNLFYKLDGLNRFTPLRTGIIRLNNLSTGSHSLTIHHYDGIHYNKVKSFSFAVRQPWYFSIWMILLYLLALGGILFLYYKWNKLRYVQIMKLKEEEFKHQNELKQMELKVQNDLQIQSYEKHILELELQTKSSEVAGKSLSIAKQTEMMDSIQTILESDSDISKLKSDIRKVIKINAVNKHEWETFETNLNQIHKEFIATLSTSFPNLTPKDIRLCIYLKMNLSSKEIAPMMNISFRGVELHRYRLRKKLELKQEENLTKFLLTI</sequence>
<dbReference type="RefSeq" id="WP_244530679.1">
    <property type="nucleotide sequence ID" value="NZ_CBCRUM010000007.1"/>
</dbReference>
<dbReference type="InterPro" id="IPR036388">
    <property type="entry name" value="WH-like_DNA-bd_sf"/>
</dbReference>
<keyword evidence="1" id="KW-0812">Transmembrane</keyword>
<dbReference type="GO" id="GO:0006355">
    <property type="term" value="P:regulation of DNA-templated transcription"/>
    <property type="evidence" value="ECO:0007669"/>
    <property type="project" value="InterPro"/>
</dbReference>
<dbReference type="EMBL" id="FOUT01000001">
    <property type="protein sequence ID" value="SFM65472.1"/>
    <property type="molecule type" value="Genomic_DNA"/>
</dbReference>